<keyword evidence="3" id="KW-1185">Reference proteome</keyword>
<dbReference type="InterPro" id="IPR051606">
    <property type="entry name" value="Polyketide_Oxido-like"/>
</dbReference>
<dbReference type="RefSeq" id="WP_007320338.1">
    <property type="nucleotide sequence ID" value="NZ_BAEE01000006.1"/>
</dbReference>
<dbReference type="PANTHER" id="PTHR43355:SF2">
    <property type="entry name" value="FLAVIN REDUCTASE (NADPH)"/>
    <property type="match status" value="1"/>
</dbReference>
<dbReference type="Gene3D" id="3.40.50.720">
    <property type="entry name" value="NAD(P)-binding Rossmann-like Domain"/>
    <property type="match status" value="1"/>
</dbReference>
<organism evidence="2 3">
    <name type="scientific">Gordonia araii NBRC 100433</name>
    <dbReference type="NCBI Taxonomy" id="1073574"/>
    <lineage>
        <taxon>Bacteria</taxon>
        <taxon>Bacillati</taxon>
        <taxon>Actinomycetota</taxon>
        <taxon>Actinomycetes</taxon>
        <taxon>Mycobacteriales</taxon>
        <taxon>Gordoniaceae</taxon>
        <taxon>Gordonia</taxon>
    </lineage>
</organism>
<reference evidence="2 3" key="1">
    <citation type="submission" date="2011-11" db="EMBL/GenBank/DDBJ databases">
        <title>Whole genome shotgun sequence of Gordonia araii NBRC 100433.</title>
        <authorList>
            <person name="Yoshida Y."/>
            <person name="Hosoyama A."/>
            <person name="Tsuchikane K."/>
            <person name="Katsumata H."/>
            <person name="Yamazaki S."/>
            <person name="Fujita N."/>
        </authorList>
    </citation>
    <scope>NUCLEOTIDE SEQUENCE [LARGE SCALE GENOMIC DNA]</scope>
    <source>
        <strain evidence="2 3">NBRC 100433</strain>
    </source>
</reference>
<feature type="domain" description="NAD(P)-binding" evidence="1">
    <location>
        <begin position="8"/>
        <end position="203"/>
    </location>
</feature>
<evidence type="ECO:0000313" key="3">
    <source>
        <dbReference type="Proteomes" id="UP000035088"/>
    </source>
</evidence>
<dbReference type="GO" id="GO:0016646">
    <property type="term" value="F:oxidoreductase activity, acting on the CH-NH group of donors, NAD or NADP as acceptor"/>
    <property type="evidence" value="ECO:0007669"/>
    <property type="project" value="TreeGrafter"/>
</dbReference>
<dbReference type="AlphaFoldDB" id="G7GXD3"/>
<proteinExistence type="predicted"/>
<dbReference type="OrthoDB" id="3191258at2"/>
<gene>
    <name evidence="2" type="ORF">GOARA_006_00170</name>
</gene>
<dbReference type="Pfam" id="PF13460">
    <property type="entry name" value="NAD_binding_10"/>
    <property type="match status" value="1"/>
</dbReference>
<dbReference type="InterPro" id="IPR036291">
    <property type="entry name" value="NAD(P)-bd_dom_sf"/>
</dbReference>
<accession>G7GXD3</accession>
<dbReference type="STRING" id="1073574.GOARA_006_00170"/>
<dbReference type="EMBL" id="BAEE01000006">
    <property type="protein sequence ID" value="GAB08258.1"/>
    <property type="molecule type" value="Genomic_DNA"/>
</dbReference>
<evidence type="ECO:0000313" key="2">
    <source>
        <dbReference type="EMBL" id="GAB08258.1"/>
    </source>
</evidence>
<protein>
    <recommendedName>
        <fullName evidence="1">NAD(P)-binding domain-containing protein</fullName>
    </recommendedName>
</protein>
<dbReference type="Proteomes" id="UP000035088">
    <property type="component" value="Unassembled WGS sequence"/>
</dbReference>
<dbReference type="SUPFAM" id="SSF51735">
    <property type="entry name" value="NAD(P)-binding Rossmann-fold domains"/>
    <property type="match status" value="1"/>
</dbReference>
<sequence length="214" mass="22261">MARINVIGGTGYAGSNLVERAAAAGHQVTSFSRSVPEQRIDGVEYVTGSVLDPQLQERAVSDADVVVSAISPRGDMAGKTREALAEIARRAEAAGTRLGVIGGAGSLLVSPDGPKLAETDGFPDEVKPEATEMEGVLTDLRASDDGLDWFYVSPAAGFGAWAAGEATGTYRVGDDVLLADGDGNSNISGADLALAVVAEIEKPEHRRRRFTVAY</sequence>
<dbReference type="InterPro" id="IPR016040">
    <property type="entry name" value="NAD(P)-bd_dom"/>
</dbReference>
<dbReference type="PANTHER" id="PTHR43355">
    <property type="entry name" value="FLAVIN REDUCTASE (NADPH)"/>
    <property type="match status" value="1"/>
</dbReference>
<name>G7GXD3_9ACTN</name>
<evidence type="ECO:0000259" key="1">
    <source>
        <dbReference type="Pfam" id="PF13460"/>
    </source>
</evidence>
<comment type="caution">
    <text evidence="2">The sequence shown here is derived from an EMBL/GenBank/DDBJ whole genome shotgun (WGS) entry which is preliminary data.</text>
</comment>